<evidence type="ECO:0000256" key="1">
    <source>
        <dbReference type="SAM" id="MobiDB-lite"/>
    </source>
</evidence>
<dbReference type="STRING" id="1423351.A0A074SCU1"/>
<organism evidence="2 3">
    <name type="scientific">Rhizoctonia solani 123E</name>
    <dbReference type="NCBI Taxonomy" id="1423351"/>
    <lineage>
        <taxon>Eukaryota</taxon>
        <taxon>Fungi</taxon>
        <taxon>Dikarya</taxon>
        <taxon>Basidiomycota</taxon>
        <taxon>Agaricomycotina</taxon>
        <taxon>Agaricomycetes</taxon>
        <taxon>Cantharellales</taxon>
        <taxon>Ceratobasidiaceae</taxon>
        <taxon>Rhizoctonia</taxon>
    </lineage>
</organism>
<dbReference type="AlphaFoldDB" id="A0A074SCU1"/>
<feature type="compositionally biased region" description="Polar residues" evidence="1">
    <location>
        <begin position="201"/>
        <end position="210"/>
    </location>
</feature>
<comment type="caution">
    <text evidence="2">The sequence shown here is derived from an EMBL/GenBank/DDBJ whole genome shotgun (WGS) entry which is preliminary data.</text>
</comment>
<sequence length="709" mass="77584">MDHASLSKLNVAKLKEKCKELKITGYSKLSKPLLIEKLLSAASSTVAKGGAVGDPTTDPQVNASTPSGVAGLSINTISNNLLNRPGQAQSILESTQPQIEGNLTTESTANTRKRAGKNKVEKEPAKKRKKGNKTTVAGVSDPLVSDSGGALRDNPTPSNDANNQALGDIRRESSVITHPPATSNSRLANGSASRAPLAPLQPTQTQSTATELIRPAPTIVPSKPKAPFLKPPRSAIPSVSPPGPRTPIQPTAQAQPTPNLPRIPQTYKPKTFKPPAIIRPHVHHNPPKPSLEPVPCPEQSLDFSPPEICTSLPLISMPPSTARRRQAERMSVVFSGIADSQVLRICVRVSRAWRYAVYLSATHTLYRDFSGTRLDTIRLQIKEPRMTNMWNYLCARRLEVSSRYDAFRRSWLGRFFATEMSGHEPISWRIWSSADDDRQITVALRFISTRVVFSLARRYNECDQSWVNLADKVVGAEEIIPGEVWKVTTASPAGRLGSFHILYDTGEVIGLAPPPPRQGIIGHRIKHRPHIEVLDSEPGELRADWREYILSAGAGPNLQDLITSADRESYVAGVSAFWLRNLSLEESTRRVVAKRYVLSCVEPNSLSGEYKSVMDMVGDVAGVASGRKSRHRLGLYISEHHLVESVHIPSSLHPALAMVVTAPGREYFVLRDTGTPIGTSDQGLEPLWQRLIGCDAWGSWCAYTARAIG</sequence>
<feature type="compositionally biased region" description="Polar residues" evidence="1">
    <location>
        <begin position="174"/>
        <end position="192"/>
    </location>
</feature>
<feature type="compositionally biased region" description="Polar residues" evidence="1">
    <location>
        <begin position="93"/>
        <end position="110"/>
    </location>
</feature>
<proteinExistence type="predicted"/>
<accession>A0A074SCU1</accession>
<dbReference type="HOGENOM" id="CLU_013662_0_0_1"/>
<feature type="compositionally biased region" description="Low complexity" evidence="1">
    <location>
        <begin position="248"/>
        <end position="257"/>
    </location>
</feature>
<dbReference type="Proteomes" id="UP000027456">
    <property type="component" value="Unassembled WGS sequence"/>
</dbReference>
<dbReference type="OrthoDB" id="2368680at2759"/>
<feature type="region of interest" description="Disordered" evidence="1">
    <location>
        <begin position="93"/>
        <end position="266"/>
    </location>
</feature>
<name>A0A074SCU1_9AGAM</name>
<evidence type="ECO:0000313" key="3">
    <source>
        <dbReference type="Proteomes" id="UP000027456"/>
    </source>
</evidence>
<reference evidence="2 3" key="1">
    <citation type="submission" date="2013-12" db="EMBL/GenBank/DDBJ databases">
        <authorList>
            <person name="Cubeta M."/>
            <person name="Pakala S."/>
            <person name="Fedorova N."/>
            <person name="Thomas E."/>
            <person name="Dean R."/>
            <person name="Jabaji S."/>
            <person name="Neate S."/>
            <person name="Toda T."/>
            <person name="Tavantzis S."/>
            <person name="Vilgalys R."/>
            <person name="Bharathan N."/>
            <person name="Pakala S."/>
            <person name="Losada L.S."/>
            <person name="Zafar N."/>
            <person name="Nierman W."/>
        </authorList>
    </citation>
    <scope>NUCLEOTIDE SEQUENCE [LARGE SCALE GENOMIC DNA]</scope>
    <source>
        <strain evidence="2 3">123E</strain>
    </source>
</reference>
<gene>
    <name evidence="2" type="ORF">V565_014210</name>
</gene>
<protein>
    <submittedName>
        <fullName evidence="2">Putative SAP domain protein</fullName>
    </submittedName>
</protein>
<keyword evidence="3" id="KW-1185">Reference proteome</keyword>
<feature type="compositionally biased region" description="Polar residues" evidence="1">
    <location>
        <begin position="155"/>
        <end position="165"/>
    </location>
</feature>
<evidence type="ECO:0000313" key="2">
    <source>
        <dbReference type="EMBL" id="KEP54663.1"/>
    </source>
</evidence>
<dbReference type="EMBL" id="AZST01000021">
    <property type="protein sequence ID" value="KEP54663.1"/>
    <property type="molecule type" value="Genomic_DNA"/>
</dbReference>